<dbReference type="AlphaFoldDB" id="A0A0M6W7R5"/>
<keyword evidence="22" id="KW-0560">Oxidoreductase</keyword>
<dbReference type="PROSITE" id="PS51669">
    <property type="entry name" value="4FE4S_MOW_BIS_MGD"/>
    <property type="match status" value="1"/>
</dbReference>
<accession>A0A0M6W7R5</accession>
<dbReference type="PROSITE" id="PS00641">
    <property type="entry name" value="COMPLEX1_75K_1"/>
    <property type="match status" value="1"/>
</dbReference>
<evidence type="ECO:0000256" key="18">
    <source>
        <dbReference type="RuleBase" id="RU004523"/>
    </source>
</evidence>
<dbReference type="PROSITE" id="PS51839">
    <property type="entry name" value="4FE4S_HC3"/>
    <property type="match status" value="1"/>
</dbReference>
<dbReference type="CDD" id="cd00207">
    <property type="entry name" value="fer2"/>
    <property type="match status" value="1"/>
</dbReference>
<dbReference type="InterPro" id="IPR010228">
    <property type="entry name" value="NADH_UbQ_OxRdtase_Gsu"/>
</dbReference>
<evidence type="ECO:0000256" key="15">
    <source>
        <dbReference type="ARBA" id="ARBA00032783"/>
    </source>
</evidence>
<feature type="domain" description="4Fe-4S His(Cys)3-ligated-type" evidence="21">
    <location>
        <begin position="83"/>
        <end position="122"/>
    </location>
</feature>
<dbReference type="GO" id="GO:0042773">
    <property type="term" value="P:ATP synthesis coupled electron transport"/>
    <property type="evidence" value="ECO:0007669"/>
    <property type="project" value="InterPro"/>
</dbReference>
<evidence type="ECO:0000256" key="13">
    <source>
        <dbReference type="ARBA" id="ARBA00026021"/>
    </source>
</evidence>
<proteinExistence type="inferred from homology"/>
<comment type="similarity">
    <text evidence="2 18">Belongs to the complex I 75 kDa subunit family.</text>
</comment>
<dbReference type="PROSITE" id="PS00643">
    <property type="entry name" value="COMPLEX1_75K_3"/>
    <property type="match status" value="1"/>
</dbReference>
<dbReference type="Gene3D" id="3.40.50.740">
    <property type="match status" value="1"/>
</dbReference>
<evidence type="ECO:0000256" key="9">
    <source>
        <dbReference type="ARBA" id="ARBA00023004"/>
    </source>
</evidence>
<comment type="cofactor">
    <cofactor evidence="1">
        <name>[4Fe-4S] cluster</name>
        <dbReference type="ChEBI" id="CHEBI:49883"/>
    </cofactor>
</comment>
<evidence type="ECO:0000256" key="11">
    <source>
        <dbReference type="ARBA" id="ARBA00023027"/>
    </source>
</evidence>
<feature type="domain" description="2Fe-2S ferredoxin-type" evidence="19">
    <location>
        <begin position="1"/>
        <end position="83"/>
    </location>
</feature>
<dbReference type="InterPro" id="IPR001041">
    <property type="entry name" value="2Fe-2S_ferredoxin-type"/>
</dbReference>
<dbReference type="InterPro" id="IPR054351">
    <property type="entry name" value="NADH_UbQ_OxRdtase_ferredoxin"/>
</dbReference>
<dbReference type="Gene3D" id="3.30.200.210">
    <property type="match status" value="1"/>
</dbReference>
<keyword evidence="6" id="KW-0874">Quinone</keyword>
<keyword evidence="7" id="KW-0479">Metal-binding</keyword>
<dbReference type="EMBL" id="CVRF01000003">
    <property type="protein sequence ID" value="CRK85888.1"/>
    <property type="molecule type" value="Genomic_DNA"/>
</dbReference>
<sequence>MAVIYVDNRKFYVNNYENLLHACLSLGLDIPYFCWHPALGSIGSCRQCAVKEYKNVGDVCGYIIMSCMTQVRDGLCISINDEETKEFRKTVIECLMINHPHDCLVCDEGGNCHLQDMTVMTGHYKRNYRFNKRTHINQNLGPFINHEMNRCIACYRCINFYKNYAGGTDLYVYGIHDNVYFGRVEHGMLKNEFSGNLIEVCPTGVFTDKTYSEHYNRKWDIQFAPSICHQCSIGCNIIIGERNGKICKIENRYNGSVNRYFLCDRGRFGCGYINCEDRPRQAFFSSNNIKEVMSNDKAIKKTIQIFNKAKKIIGIGSSRASIETNYMLRLLVGEENFYSGISEEEQLRLTLILNILQHGGVYTPMLREIEEYNAILVLGEDLTQTSARMALSVRRAVKLESKEAIILEKTNNYIFTTITDINIHNKNVLIVTNVDKTCLEDIAFLSYYAPVVDQARFGFAIAHAINKKSPIVNDLSISLKNKIDIIAKIFIESKKVLIISGTHSASDWLIKAAANIAFALKDKGVNVALSYLSPNANSFGLAMMNAKSIDRAFNKIELDEVDAAIVVENDLYCNSKVSVVDTVITKLKYLIVIDHYYTNLMDKSTIGFPAATFAESNGTLISQEGRAQRFFKVFKPSFYDNNNFINESWRWLCLINSELNKIDLGEIKFDNIISDCAINMPQFAKIIDASPKSSFRIRGQKIARESHRYSGRTAILSNKSIHEAVQPQDFDSPFVFSMEGNISKASLTKQIPFAWVPGWNSVQSWNKFQNKVGGYLLFGDPGIRLFDSKKSKMSFFTEVPKKYQSKKNQWIIVPYYHLFGSEEMSQRSDIVKQCMPKPYIVFNNNDALLLDLTAESKIELLYDNQLLYLNVRLSDKLSTGQIGLPLGMYGFFASMTGILIKNSIRKVE</sequence>
<dbReference type="GO" id="GO:0003954">
    <property type="term" value="F:NADH dehydrogenase activity"/>
    <property type="evidence" value="ECO:0007669"/>
    <property type="project" value="TreeGrafter"/>
</dbReference>
<evidence type="ECO:0000256" key="17">
    <source>
        <dbReference type="ARBA" id="ARBA00047712"/>
    </source>
</evidence>
<evidence type="ECO:0000256" key="7">
    <source>
        <dbReference type="ARBA" id="ARBA00022723"/>
    </source>
</evidence>
<dbReference type="GO" id="GO:0051537">
    <property type="term" value="F:2 iron, 2 sulfur cluster binding"/>
    <property type="evidence" value="ECO:0007669"/>
    <property type="project" value="UniProtKB-KW"/>
</dbReference>
<dbReference type="STRING" id="1715285.SOFFGTOCOR_0480"/>
<dbReference type="Proteomes" id="UP000242301">
    <property type="component" value="Unassembled WGS sequence"/>
</dbReference>
<protein>
    <recommendedName>
        <fullName evidence="3">NADH-quinone oxidoreductase subunit G</fullName>
    </recommendedName>
    <alternativeName>
        <fullName evidence="14">NADH dehydrogenase I subunit G</fullName>
    </alternativeName>
    <alternativeName>
        <fullName evidence="15">NDH-1 subunit G</fullName>
    </alternativeName>
</protein>
<dbReference type="InterPro" id="IPR009010">
    <property type="entry name" value="Asp_de-COase-like_dom_sf"/>
</dbReference>
<comment type="subunit">
    <text evidence="13">Composed of 13 different subunits. Subunits NuoCD, E, F, and G constitute the peripheral sector of the complex.</text>
</comment>
<dbReference type="SUPFAM" id="SSF54862">
    <property type="entry name" value="4Fe-4S ferredoxins"/>
    <property type="match status" value="1"/>
</dbReference>
<dbReference type="GO" id="GO:0008137">
    <property type="term" value="F:NADH dehydrogenase (ubiquinone) activity"/>
    <property type="evidence" value="ECO:0007669"/>
    <property type="project" value="InterPro"/>
</dbReference>
<keyword evidence="8" id="KW-1278">Translocase</keyword>
<comment type="catalytic activity">
    <reaction evidence="17">
        <text>a quinone + NADH + 5 H(+)(in) = a quinol + NAD(+) + 4 H(+)(out)</text>
        <dbReference type="Rhea" id="RHEA:57888"/>
        <dbReference type="ChEBI" id="CHEBI:15378"/>
        <dbReference type="ChEBI" id="CHEBI:24646"/>
        <dbReference type="ChEBI" id="CHEBI:57540"/>
        <dbReference type="ChEBI" id="CHEBI:57945"/>
        <dbReference type="ChEBI" id="CHEBI:132124"/>
    </reaction>
</comment>
<dbReference type="InterPro" id="IPR006963">
    <property type="entry name" value="Mopterin_OxRdtase_4Fe-4S_dom"/>
</dbReference>
<keyword evidence="12" id="KW-0830">Ubiquinone</keyword>
<keyword evidence="4" id="KW-0004">4Fe-4S</keyword>
<dbReference type="Pfam" id="PF10588">
    <property type="entry name" value="NADH-G_4Fe-4S_3"/>
    <property type="match status" value="1"/>
</dbReference>
<dbReference type="SUPFAM" id="SSF54292">
    <property type="entry name" value="2Fe-2S ferredoxin-like"/>
    <property type="match status" value="1"/>
</dbReference>
<dbReference type="SUPFAM" id="SSF50692">
    <property type="entry name" value="ADC-like"/>
    <property type="match status" value="1"/>
</dbReference>
<keyword evidence="9" id="KW-0408">Iron</keyword>
<dbReference type="InterPro" id="IPR050123">
    <property type="entry name" value="Prok_molybdopt-oxidoreductase"/>
</dbReference>
<reference evidence="23" key="1">
    <citation type="submission" date="2015-05" db="EMBL/GenBank/DDBJ databases">
        <authorList>
            <person name="Manzano-Marin A."/>
        </authorList>
    </citation>
    <scope>NUCLEOTIDE SEQUENCE [LARGE SCALE GENOMIC DNA]</scope>
    <source>
        <strain evidence="23">officinalis</strain>
    </source>
</reference>
<evidence type="ECO:0000313" key="22">
    <source>
        <dbReference type="EMBL" id="CRK85888.1"/>
    </source>
</evidence>
<evidence type="ECO:0000256" key="5">
    <source>
        <dbReference type="ARBA" id="ARBA00022714"/>
    </source>
</evidence>
<keyword evidence="10" id="KW-0411">Iron-sulfur</keyword>
<dbReference type="Pfam" id="PF13510">
    <property type="entry name" value="Fer2_4"/>
    <property type="match status" value="1"/>
</dbReference>
<dbReference type="GO" id="GO:0048038">
    <property type="term" value="F:quinone binding"/>
    <property type="evidence" value="ECO:0007669"/>
    <property type="project" value="UniProtKB-KW"/>
</dbReference>
<keyword evidence="11" id="KW-0520">NAD</keyword>
<feature type="domain" description="4Fe-4S Mo/W bis-MGD-type" evidence="20">
    <location>
        <begin position="221"/>
        <end position="277"/>
    </location>
</feature>
<organism evidence="22 23">
    <name type="scientific">Candidatus Providencia siddallii</name>
    <dbReference type="NCBI Taxonomy" id="1715285"/>
    <lineage>
        <taxon>Bacteria</taxon>
        <taxon>Pseudomonadati</taxon>
        <taxon>Pseudomonadota</taxon>
        <taxon>Gammaproteobacteria</taxon>
        <taxon>Enterobacterales</taxon>
        <taxon>Morganellaceae</taxon>
        <taxon>Providencia</taxon>
    </lineage>
</organism>
<evidence type="ECO:0000259" key="20">
    <source>
        <dbReference type="PROSITE" id="PS51669"/>
    </source>
</evidence>
<dbReference type="FunFam" id="3.10.20.740:FF:000002">
    <property type="entry name" value="NADH-quinone oxidoreductase"/>
    <property type="match status" value="1"/>
</dbReference>
<dbReference type="Gene3D" id="3.10.20.740">
    <property type="match status" value="1"/>
</dbReference>
<dbReference type="PANTHER" id="PTHR43105">
    <property type="entry name" value="RESPIRATORY NITRATE REDUCTASE"/>
    <property type="match status" value="1"/>
</dbReference>
<dbReference type="InterPro" id="IPR019574">
    <property type="entry name" value="NADH_UbQ_OxRdtase_Gsu_4Fe4S-bd"/>
</dbReference>
<evidence type="ECO:0000256" key="14">
    <source>
        <dbReference type="ARBA" id="ARBA00031577"/>
    </source>
</evidence>
<dbReference type="GO" id="GO:0051539">
    <property type="term" value="F:4 iron, 4 sulfur cluster binding"/>
    <property type="evidence" value="ECO:0007669"/>
    <property type="project" value="UniProtKB-KW"/>
</dbReference>
<dbReference type="PROSITE" id="PS51085">
    <property type="entry name" value="2FE2S_FER_2"/>
    <property type="match status" value="1"/>
</dbReference>
<evidence type="ECO:0000256" key="10">
    <source>
        <dbReference type="ARBA" id="ARBA00023014"/>
    </source>
</evidence>
<keyword evidence="23" id="KW-1185">Reference proteome</keyword>
<gene>
    <name evidence="22" type="primary">nuoG</name>
    <name evidence="22" type="ORF">SOFFGTOCOR_0480</name>
</gene>
<evidence type="ECO:0000256" key="1">
    <source>
        <dbReference type="ARBA" id="ARBA00001966"/>
    </source>
</evidence>
<evidence type="ECO:0000259" key="21">
    <source>
        <dbReference type="PROSITE" id="PS51839"/>
    </source>
</evidence>
<dbReference type="SMART" id="SM00929">
    <property type="entry name" value="NADH-G_4Fe-4S_3"/>
    <property type="match status" value="1"/>
</dbReference>
<dbReference type="CDD" id="cd02788">
    <property type="entry name" value="MopB_CT_NDH-1_NuoG2-N7"/>
    <property type="match status" value="1"/>
</dbReference>
<dbReference type="NCBIfam" id="TIGR01973">
    <property type="entry name" value="NuoG"/>
    <property type="match status" value="1"/>
</dbReference>
<dbReference type="Pfam" id="PF00384">
    <property type="entry name" value="Molybdopterin"/>
    <property type="match status" value="1"/>
</dbReference>
<evidence type="ECO:0000259" key="19">
    <source>
        <dbReference type="PROSITE" id="PS51085"/>
    </source>
</evidence>
<name>A0A0M6W7R5_9GAMM</name>
<dbReference type="SUPFAM" id="SSF53706">
    <property type="entry name" value="Formate dehydrogenase/DMSO reductase, domains 1-3"/>
    <property type="match status" value="1"/>
</dbReference>
<keyword evidence="5" id="KW-0001">2Fe-2S</keyword>
<dbReference type="GO" id="GO:0046872">
    <property type="term" value="F:metal ion binding"/>
    <property type="evidence" value="ECO:0007669"/>
    <property type="project" value="UniProtKB-KW"/>
</dbReference>
<dbReference type="CDD" id="cd02771">
    <property type="entry name" value="MopB_NDH-1_NuoG2-N7"/>
    <property type="match status" value="1"/>
</dbReference>
<dbReference type="InterPro" id="IPR000283">
    <property type="entry name" value="NADH_UbQ_OxRdtase_75kDa_su_CS"/>
</dbReference>
<dbReference type="InterPro" id="IPR036010">
    <property type="entry name" value="2Fe-2S_ferredoxin-like_sf"/>
</dbReference>
<evidence type="ECO:0000256" key="2">
    <source>
        <dbReference type="ARBA" id="ARBA00005404"/>
    </source>
</evidence>
<comment type="cofactor">
    <cofactor evidence="16">
        <name>[2Fe-2S] cluster</name>
        <dbReference type="ChEBI" id="CHEBI:190135"/>
    </cofactor>
</comment>
<evidence type="ECO:0000256" key="12">
    <source>
        <dbReference type="ARBA" id="ARBA00023075"/>
    </source>
</evidence>
<evidence type="ECO:0000256" key="6">
    <source>
        <dbReference type="ARBA" id="ARBA00022719"/>
    </source>
</evidence>
<dbReference type="Pfam" id="PF22117">
    <property type="entry name" value="Fer4_Nqo3"/>
    <property type="match status" value="1"/>
</dbReference>
<evidence type="ECO:0000313" key="23">
    <source>
        <dbReference type="Proteomes" id="UP000242301"/>
    </source>
</evidence>
<dbReference type="PANTHER" id="PTHR43105:SF10">
    <property type="entry name" value="NADH-QUINONE OXIDOREDUCTASE SUBUNIT G"/>
    <property type="match status" value="1"/>
</dbReference>
<evidence type="ECO:0000256" key="8">
    <source>
        <dbReference type="ARBA" id="ARBA00022967"/>
    </source>
</evidence>
<dbReference type="GO" id="GO:0016020">
    <property type="term" value="C:membrane"/>
    <property type="evidence" value="ECO:0007669"/>
    <property type="project" value="InterPro"/>
</dbReference>
<evidence type="ECO:0000256" key="4">
    <source>
        <dbReference type="ARBA" id="ARBA00022485"/>
    </source>
</evidence>
<evidence type="ECO:0000256" key="16">
    <source>
        <dbReference type="ARBA" id="ARBA00034078"/>
    </source>
</evidence>
<dbReference type="InterPro" id="IPR006656">
    <property type="entry name" value="Mopterin_OxRdtase"/>
</dbReference>
<dbReference type="Pfam" id="PF04879">
    <property type="entry name" value="Molybdop_Fe4S4"/>
    <property type="match status" value="1"/>
</dbReference>
<dbReference type="SMART" id="SM00926">
    <property type="entry name" value="Molybdop_Fe4S4"/>
    <property type="match status" value="1"/>
</dbReference>
<evidence type="ECO:0000256" key="3">
    <source>
        <dbReference type="ARBA" id="ARBA00019902"/>
    </source>
</evidence>